<dbReference type="RefSeq" id="WP_169069732.1">
    <property type="nucleotide sequence ID" value="NZ_JAZKUC010000002.1"/>
</dbReference>
<evidence type="ECO:0000259" key="1">
    <source>
        <dbReference type="PROSITE" id="PS50943"/>
    </source>
</evidence>
<dbReference type="Proteomes" id="UP000886469">
    <property type="component" value="Unassembled WGS sequence"/>
</dbReference>
<gene>
    <name evidence="2" type="ORF">E4Q08_06220</name>
</gene>
<organism evidence="2 3">
    <name type="scientific">Candidatus Accumulibacter contiguus</name>
    <dbReference type="NCBI Taxonomy" id="2954381"/>
    <lineage>
        <taxon>Bacteria</taxon>
        <taxon>Pseudomonadati</taxon>
        <taxon>Pseudomonadota</taxon>
        <taxon>Betaproteobacteria</taxon>
        <taxon>Candidatus Accumulibacter</taxon>
    </lineage>
</organism>
<dbReference type="InterPro" id="IPR001387">
    <property type="entry name" value="Cro/C1-type_HTH"/>
</dbReference>
<keyword evidence="3" id="KW-1185">Reference proteome</keyword>
<accession>A0ABX1T5G0</accession>
<dbReference type="Pfam" id="PF01381">
    <property type="entry name" value="HTH_3"/>
    <property type="match status" value="1"/>
</dbReference>
<protein>
    <submittedName>
        <fullName evidence="2">XRE family transcriptional regulator</fullName>
    </submittedName>
</protein>
<feature type="domain" description="HTH cro/C1-type" evidence="1">
    <location>
        <begin position="14"/>
        <end position="49"/>
    </location>
</feature>
<reference evidence="2" key="1">
    <citation type="submission" date="2019-03" db="EMBL/GenBank/DDBJ databases">
        <title>Metabolic reconstructions from genomes of highly enriched 'Candidatus Accumulibacter' and 'Candidatus Competibacter' bioreactor populations.</title>
        <authorList>
            <person name="Annavajhala M.K."/>
            <person name="Welles L."/>
            <person name="Abbas B."/>
            <person name="Sorokin D."/>
            <person name="Park H."/>
            <person name="Van Loosdrecht M."/>
            <person name="Chandran K."/>
        </authorList>
    </citation>
    <scope>NUCLEOTIDE SEQUENCE</scope>
    <source>
        <strain evidence="2">SBR_L</strain>
    </source>
</reference>
<evidence type="ECO:0000313" key="3">
    <source>
        <dbReference type="Proteomes" id="UP000886469"/>
    </source>
</evidence>
<sequence>MAITTIAELVRAARNGRSQKEFAHELGVLQSSISRYESGKASPPAPVIEHCMRMVHSGSSEPIPTADELANKVRTALADTSLGQVRLLISKLIDTLTGEYAQVCATTAASTMKDRK</sequence>
<name>A0ABX1T5G0_9PROT</name>
<proteinExistence type="predicted"/>
<dbReference type="PROSITE" id="PS50943">
    <property type="entry name" value="HTH_CROC1"/>
    <property type="match status" value="1"/>
</dbReference>
<comment type="caution">
    <text evidence="2">The sequence shown here is derived from an EMBL/GenBank/DDBJ whole genome shotgun (WGS) entry which is preliminary data.</text>
</comment>
<dbReference type="Gene3D" id="1.10.260.40">
    <property type="entry name" value="lambda repressor-like DNA-binding domains"/>
    <property type="match status" value="1"/>
</dbReference>
<dbReference type="CDD" id="cd00093">
    <property type="entry name" value="HTH_XRE"/>
    <property type="match status" value="1"/>
</dbReference>
<dbReference type="SUPFAM" id="SSF47413">
    <property type="entry name" value="lambda repressor-like DNA-binding domains"/>
    <property type="match status" value="1"/>
</dbReference>
<evidence type="ECO:0000313" key="2">
    <source>
        <dbReference type="EMBL" id="NMQ04885.1"/>
    </source>
</evidence>
<dbReference type="InterPro" id="IPR010982">
    <property type="entry name" value="Lambda_DNA-bd_dom_sf"/>
</dbReference>
<dbReference type="EMBL" id="SPMX01000012">
    <property type="protein sequence ID" value="NMQ04885.1"/>
    <property type="molecule type" value="Genomic_DNA"/>
</dbReference>